<accession>A0ABZ2LW98</accession>
<dbReference type="GO" id="GO:0016757">
    <property type="term" value="F:glycosyltransferase activity"/>
    <property type="evidence" value="ECO:0007669"/>
    <property type="project" value="UniProtKB-KW"/>
</dbReference>
<dbReference type="Gene3D" id="3.40.50.2000">
    <property type="entry name" value="Glycogen Phosphorylase B"/>
    <property type="match status" value="1"/>
</dbReference>
<dbReference type="EMBL" id="CP089984">
    <property type="protein sequence ID" value="WXB14605.1"/>
    <property type="molecule type" value="Genomic_DNA"/>
</dbReference>
<dbReference type="SUPFAM" id="SSF53756">
    <property type="entry name" value="UDP-Glycosyltransferase/glycogen phosphorylase"/>
    <property type="match status" value="1"/>
</dbReference>
<protein>
    <submittedName>
        <fullName evidence="2">Glycosyltransferase</fullName>
        <ecNumber evidence="2">2.4.-.-</ecNumber>
    </submittedName>
</protein>
<dbReference type="Proteomes" id="UP001370348">
    <property type="component" value="Chromosome"/>
</dbReference>
<organism evidence="2 3">
    <name type="scientific">Pendulispora albinea</name>
    <dbReference type="NCBI Taxonomy" id="2741071"/>
    <lineage>
        <taxon>Bacteria</taxon>
        <taxon>Pseudomonadati</taxon>
        <taxon>Myxococcota</taxon>
        <taxon>Myxococcia</taxon>
        <taxon>Myxococcales</taxon>
        <taxon>Sorangiineae</taxon>
        <taxon>Pendulisporaceae</taxon>
        <taxon>Pendulispora</taxon>
    </lineage>
</organism>
<reference evidence="2 3" key="1">
    <citation type="submission" date="2021-12" db="EMBL/GenBank/DDBJ databases">
        <title>Discovery of the Pendulisporaceae a myxobacterial family with distinct sporulation behavior and unique specialized metabolism.</title>
        <authorList>
            <person name="Garcia R."/>
            <person name="Popoff A."/>
            <person name="Bader C.D."/>
            <person name="Loehr J."/>
            <person name="Walesch S."/>
            <person name="Walt C."/>
            <person name="Boldt J."/>
            <person name="Bunk B."/>
            <person name="Haeckl F.J.F.P.J."/>
            <person name="Gunesch A.P."/>
            <person name="Birkelbach J."/>
            <person name="Nuebel U."/>
            <person name="Pietschmann T."/>
            <person name="Bach T."/>
            <person name="Mueller R."/>
        </authorList>
    </citation>
    <scope>NUCLEOTIDE SEQUENCE [LARGE SCALE GENOMIC DNA]</scope>
    <source>
        <strain evidence="2 3">MSr11954</strain>
    </source>
</reference>
<dbReference type="InterPro" id="IPR055259">
    <property type="entry name" value="YkvP/CgeB_Glyco_trans-like"/>
</dbReference>
<dbReference type="RefSeq" id="WP_394824229.1">
    <property type="nucleotide sequence ID" value="NZ_CP089984.1"/>
</dbReference>
<evidence type="ECO:0000259" key="1">
    <source>
        <dbReference type="Pfam" id="PF13524"/>
    </source>
</evidence>
<gene>
    <name evidence="2" type="ORF">LZC94_43125</name>
</gene>
<dbReference type="Pfam" id="PF13524">
    <property type="entry name" value="Glyco_trans_1_2"/>
    <property type="match status" value="1"/>
</dbReference>
<evidence type="ECO:0000313" key="3">
    <source>
        <dbReference type="Proteomes" id="UP001370348"/>
    </source>
</evidence>
<keyword evidence="2" id="KW-0328">Glycosyltransferase</keyword>
<proteinExistence type="predicted"/>
<evidence type="ECO:0000313" key="2">
    <source>
        <dbReference type="EMBL" id="WXB14605.1"/>
    </source>
</evidence>
<sequence>MKTGLNIGFFGSSLVSAYWNGAATYYRGIIKALHALGHRVTFYEPDAFERQKHRDIPDPPWADVVVYPAEDPAAVSRLVENAARKADVLVKASGVGVLDNVLEAAVLAYKRAGQTTIFWDVDAPATLARIRQARKDPLGELIPHYDWIWTYGGGDAVVNAYRSLGARACVPIYNAVDPETHFPVLPEARLTADVSLLANRLPDREERIDEFFFRPAASLPNGTFLLGGNGWHDKPLPPNVRTLGHVYTADHNALFASSNLVLNVSRNDMATVGYSPATRVFEAAGVGACIITDAWDGIDFFFEPGHEILVAQDGDHVTELVRSTYPGRARDIGASARQRVLRDHTYTIRAHQIESLLVHQRDNVLLMGYA</sequence>
<name>A0ABZ2LW98_9BACT</name>
<dbReference type="EC" id="2.4.-.-" evidence="2"/>
<feature type="domain" description="Spore protein YkvP/CgeB glycosyl transferase-like" evidence="1">
    <location>
        <begin position="210"/>
        <end position="354"/>
    </location>
</feature>
<keyword evidence="2" id="KW-0808">Transferase</keyword>
<keyword evidence="3" id="KW-1185">Reference proteome</keyword>